<name>A0AA39Q1P0_9AGAR</name>
<comment type="caution">
    <text evidence="2">The sequence shown here is derived from an EMBL/GenBank/DDBJ whole genome shotgun (WGS) entry which is preliminary data.</text>
</comment>
<keyword evidence="3" id="KW-1185">Reference proteome</keyword>
<sequence length="218" mass="23069">MSTSDNFGRSRTQGLIPDAVSNAYRDYGTMVAVLGQSQAADSDIACQGILCGLAGALIFLVCTFIVLGGIFCAISGTWIVIGHQICLHFSPAPSPFSDASLWSTFLFGFLGSATTALPFCILYTSLDSDSDEFLLSFLKLTLVIAKIGLDCVVGVPLVGHYDVVTLKLGYAVLAAYTGVASLILGIVCIMVMLLLVATALPGVELRFVDSFCLFIFSH</sequence>
<keyword evidence="1" id="KW-0812">Transmembrane</keyword>
<feature type="transmembrane region" description="Helical" evidence="1">
    <location>
        <begin position="101"/>
        <end position="125"/>
    </location>
</feature>
<organism evidence="2 3">
    <name type="scientific">Armillaria luteobubalina</name>
    <dbReference type="NCBI Taxonomy" id="153913"/>
    <lineage>
        <taxon>Eukaryota</taxon>
        <taxon>Fungi</taxon>
        <taxon>Dikarya</taxon>
        <taxon>Basidiomycota</taxon>
        <taxon>Agaricomycotina</taxon>
        <taxon>Agaricomycetes</taxon>
        <taxon>Agaricomycetidae</taxon>
        <taxon>Agaricales</taxon>
        <taxon>Marasmiineae</taxon>
        <taxon>Physalacriaceae</taxon>
        <taxon>Armillaria</taxon>
    </lineage>
</organism>
<feature type="transmembrane region" description="Helical" evidence="1">
    <location>
        <begin position="170"/>
        <end position="196"/>
    </location>
</feature>
<dbReference type="AlphaFoldDB" id="A0AA39Q1P0"/>
<keyword evidence="1" id="KW-0472">Membrane</keyword>
<feature type="transmembrane region" description="Helical" evidence="1">
    <location>
        <begin position="57"/>
        <end position="81"/>
    </location>
</feature>
<proteinExistence type="predicted"/>
<keyword evidence="1" id="KW-1133">Transmembrane helix</keyword>
<dbReference type="EMBL" id="JAUEPU010000020">
    <property type="protein sequence ID" value="KAK0494476.1"/>
    <property type="molecule type" value="Genomic_DNA"/>
</dbReference>
<protein>
    <submittedName>
        <fullName evidence="2">Uncharacterized protein</fullName>
    </submittedName>
</protein>
<accession>A0AA39Q1P0</accession>
<gene>
    <name evidence="2" type="ORF">EDD18DRAFT_343809</name>
</gene>
<evidence type="ECO:0000256" key="1">
    <source>
        <dbReference type="SAM" id="Phobius"/>
    </source>
</evidence>
<evidence type="ECO:0000313" key="3">
    <source>
        <dbReference type="Proteomes" id="UP001175228"/>
    </source>
</evidence>
<reference evidence="2" key="1">
    <citation type="submission" date="2023-06" db="EMBL/GenBank/DDBJ databases">
        <authorList>
            <consortium name="Lawrence Berkeley National Laboratory"/>
            <person name="Ahrendt S."/>
            <person name="Sahu N."/>
            <person name="Indic B."/>
            <person name="Wong-Bajracharya J."/>
            <person name="Merenyi Z."/>
            <person name="Ke H.-M."/>
            <person name="Monk M."/>
            <person name="Kocsube S."/>
            <person name="Drula E."/>
            <person name="Lipzen A."/>
            <person name="Balint B."/>
            <person name="Henrissat B."/>
            <person name="Andreopoulos B."/>
            <person name="Martin F.M."/>
            <person name="Harder C.B."/>
            <person name="Rigling D."/>
            <person name="Ford K.L."/>
            <person name="Foster G.D."/>
            <person name="Pangilinan J."/>
            <person name="Papanicolaou A."/>
            <person name="Barry K."/>
            <person name="LaButti K."/>
            <person name="Viragh M."/>
            <person name="Koriabine M."/>
            <person name="Yan M."/>
            <person name="Riley R."/>
            <person name="Champramary S."/>
            <person name="Plett K.L."/>
            <person name="Tsai I.J."/>
            <person name="Slot J."/>
            <person name="Sipos G."/>
            <person name="Plett J."/>
            <person name="Nagy L.G."/>
            <person name="Grigoriev I.V."/>
        </authorList>
    </citation>
    <scope>NUCLEOTIDE SEQUENCE</scope>
    <source>
        <strain evidence="2">HWK02</strain>
    </source>
</reference>
<feature type="transmembrane region" description="Helical" evidence="1">
    <location>
        <begin position="137"/>
        <end position="158"/>
    </location>
</feature>
<dbReference type="Proteomes" id="UP001175228">
    <property type="component" value="Unassembled WGS sequence"/>
</dbReference>
<evidence type="ECO:0000313" key="2">
    <source>
        <dbReference type="EMBL" id="KAK0494476.1"/>
    </source>
</evidence>